<proteinExistence type="predicted"/>
<organism evidence="1 2">
    <name type="scientific">[Clostridium] celerecrescens 18A</name>
    <dbReference type="NCBI Taxonomy" id="1286362"/>
    <lineage>
        <taxon>Bacteria</taxon>
        <taxon>Bacillati</taxon>
        <taxon>Bacillota</taxon>
        <taxon>Clostridia</taxon>
        <taxon>Lachnospirales</taxon>
        <taxon>Lachnospiraceae</taxon>
        <taxon>Lacrimispora</taxon>
    </lineage>
</organism>
<gene>
    <name evidence="1" type="ORF">H171_1287</name>
</gene>
<evidence type="ECO:0000313" key="1">
    <source>
        <dbReference type="EMBL" id="PJJ27808.1"/>
    </source>
</evidence>
<dbReference type="Proteomes" id="UP000231092">
    <property type="component" value="Unassembled WGS sequence"/>
</dbReference>
<comment type="caution">
    <text evidence="1">The sequence shown here is derived from an EMBL/GenBank/DDBJ whole genome shotgun (WGS) entry which is preliminary data.</text>
</comment>
<dbReference type="OrthoDB" id="2113049at2"/>
<evidence type="ECO:0000313" key="2">
    <source>
        <dbReference type="Proteomes" id="UP000231092"/>
    </source>
</evidence>
<reference evidence="1 2" key="1">
    <citation type="submission" date="2017-11" db="EMBL/GenBank/DDBJ databases">
        <title>Understudied soil microbes with underappreciated capabilities: Untangling the Clostridium saccharolyticum group.</title>
        <authorList>
            <person name="Leschine S."/>
        </authorList>
    </citation>
    <scope>NUCLEOTIDE SEQUENCE [LARGE SCALE GENOMIC DNA]</scope>
    <source>
        <strain evidence="1 2">18A</strain>
    </source>
</reference>
<name>A0A2M8Z2X7_9FIRM</name>
<accession>A0A2M8Z2X7</accession>
<sequence length="70" mass="8269">MIDNVKNVEEAVKLAKRTTCNDLLFVAGMARFYNCKPLNMERDDFLLFLSTLYHYGKIQGIRQERAKRRN</sequence>
<dbReference type="RefSeq" id="WP_100304399.1">
    <property type="nucleotide sequence ID" value="NZ_PGET01000001.1"/>
</dbReference>
<protein>
    <submittedName>
        <fullName evidence="1">Uncharacterized protein</fullName>
    </submittedName>
</protein>
<dbReference type="EMBL" id="PGET01000001">
    <property type="protein sequence ID" value="PJJ27808.1"/>
    <property type="molecule type" value="Genomic_DNA"/>
</dbReference>
<dbReference type="AlphaFoldDB" id="A0A2M8Z2X7"/>